<dbReference type="Gene3D" id="3.40.50.1000">
    <property type="entry name" value="HAD superfamily/HAD-like"/>
    <property type="match status" value="2"/>
</dbReference>
<protein>
    <submittedName>
        <fullName evidence="1">Haloacid dehalogenase</fullName>
    </submittedName>
</protein>
<dbReference type="PANTHER" id="PTHR19288:SF90">
    <property type="entry name" value="OS08G0542600 PROTEIN"/>
    <property type="match status" value="1"/>
</dbReference>
<organism evidence="1 2">
    <name type="scientific">Sinisalibacter aestuarii</name>
    <dbReference type="NCBI Taxonomy" id="2949426"/>
    <lineage>
        <taxon>Bacteria</taxon>
        <taxon>Pseudomonadati</taxon>
        <taxon>Pseudomonadota</taxon>
        <taxon>Alphaproteobacteria</taxon>
        <taxon>Rhodobacterales</taxon>
        <taxon>Roseobacteraceae</taxon>
        <taxon>Sinisalibacter</taxon>
    </lineage>
</organism>
<dbReference type="PANTHER" id="PTHR19288">
    <property type="entry name" value="4-NITROPHENYLPHOSPHATASE-RELATED"/>
    <property type="match status" value="1"/>
</dbReference>
<comment type="caution">
    <text evidence="1">The sequence shown here is derived from an EMBL/GenBank/DDBJ whole genome shotgun (WGS) entry which is preliminary data.</text>
</comment>
<reference evidence="1" key="1">
    <citation type="journal article" date="2023" name="Int. J. Syst. Evol. Microbiol.">
        <title>Sinisalibacter aestuarii sp. nov., isolated from estuarine sediment of the Arakawa River.</title>
        <authorList>
            <person name="Arafat S.T."/>
            <person name="Hirano S."/>
            <person name="Sato A."/>
            <person name="Takeuchi K."/>
            <person name="Yasuda T."/>
            <person name="Terahara T."/>
            <person name="Hamada M."/>
            <person name="Kobayashi T."/>
        </authorList>
    </citation>
    <scope>NUCLEOTIDE SEQUENCE</scope>
    <source>
        <strain evidence="1">B-399</strain>
    </source>
</reference>
<proteinExistence type="predicted"/>
<gene>
    <name evidence="1" type="ORF">STA1M1_08630</name>
</gene>
<dbReference type="InterPro" id="IPR006356">
    <property type="entry name" value="HAD-SF_hydro_IIA_hyp3"/>
</dbReference>
<dbReference type="RefSeq" id="WP_281840932.1">
    <property type="nucleotide sequence ID" value="NZ_BROH01000001.1"/>
</dbReference>
<accession>A0ABQ5LQ01</accession>
<dbReference type="InterPro" id="IPR036412">
    <property type="entry name" value="HAD-like_sf"/>
</dbReference>
<sequence length="290" mass="31479">MTRIVETLAEISQPYDVLLCDLWGCVHDGIRPFPAAVAALQKFRAGGGTVILVTNAPRQRSAVQAQLDRMDLPRDSYDDIASSGDAARAAMYRGAAGEKVWFMGEPHDEVFFEPMQLIENPVEITRVPLDEAEGIICTGPFDPLANPADLRPHLLYAKQKGLKLLCANPDLVVDRGEVREWCAGEIARIYTEMGGESLYFGKPHPAIYDLARARLAALGIAPDNSRILAVGDGIHTDIQGALGEDIDSLFVTGGLAADETKTSQQPDPAALDAFIQREMVTPTYASGFLR</sequence>
<dbReference type="InterPro" id="IPR006357">
    <property type="entry name" value="HAD-SF_hydro_IIA"/>
</dbReference>
<dbReference type="Pfam" id="PF13242">
    <property type="entry name" value="Hydrolase_like"/>
    <property type="match status" value="1"/>
</dbReference>
<name>A0ABQ5LQ01_9RHOB</name>
<evidence type="ECO:0000313" key="2">
    <source>
        <dbReference type="Proteomes" id="UP001144205"/>
    </source>
</evidence>
<dbReference type="Proteomes" id="UP001144205">
    <property type="component" value="Unassembled WGS sequence"/>
</dbReference>
<dbReference type="EMBL" id="BROH01000001">
    <property type="protein sequence ID" value="GKY86994.1"/>
    <property type="molecule type" value="Genomic_DNA"/>
</dbReference>
<dbReference type="InterPro" id="IPR023214">
    <property type="entry name" value="HAD_sf"/>
</dbReference>
<dbReference type="SUPFAM" id="SSF56784">
    <property type="entry name" value="HAD-like"/>
    <property type="match status" value="1"/>
</dbReference>
<dbReference type="Pfam" id="PF13344">
    <property type="entry name" value="Hydrolase_6"/>
    <property type="match status" value="1"/>
</dbReference>
<dbReference type="CDD" id="cd07525">
    <property type="entry name" value="HAD_like"/>
    <property type="match status" value="1"/>
</dbReference>
<evidence type="ECO:0000313" key="1">
    <source>
        <dbReference type="EMBL" id="GKY86994.1"/>
    </source>
</evidence>
<dbReference type="NCBIfam" id="TIGR01459">
    <property type="entry name" value="HAD-SF-IIA-hyp4"/>
    <property type="match status" value="1"/>
</dbReference>
<keyword evidence="2" id="KW-1185">Reference proteome</keyword>